<evidence type="ECO:0008006" key="4">
    <source>
        <dbReference type="Google" id="ProtNLM"/>
    </source>
</evidence>
<dbReference type="AlphaFoldDB" id="A0A2J6RL10"/>
<dbReference type="CDD" id="cd20557">
    <property type="entry name" value="CYCLIN_ScPCL1-like"/>
    <property type="match status" value="1"/>
</dbReference>
<dbReference type="SUPFAM" id="SSF47954">
    <property type="entry name" value="Cyclin-like"/>
    <property type="match status" value="1"/>
</dbReference>
<dbReference type="PANTHER" id="PTHR15615">
    <property type="match status" value="1"/>
</dbReference>
<feature type="region of interest" description="Disordered" evidence="1">
    <location>
        <begin position="126"/>
        <end position="155"/>
    </location>
</feature>
<feature type="compositionally biased region" description="Polar residues" evidence="1">
    <location>
        <begin position="353"/>
        <end position="366"/>
    </location>
</feature>
<sequence>MHRTSARPAPLDFLLPSAHSIFGTDRGKDIGLPQQLPHFAPVYFEAPVREGLRTPPADEMTTTYQAQYNDYAGRRDDVYSAAGGSGSNYGGAYNGASVQSRPYSIHNQPPPASASTLRREVLAQPIHTQPPSPVPANKISNLAPEEQPRRKSATSDMIHPNLQIPSSINNSGGSLAEFAAQITCLFWFESTETLRKAETLSNASSPIKRLRDEALPSSGFRKWVVTILSTTQVTQNVILLALLFIYRLKTINPAVKGRSGSEYRLLTVALMLGNKFLDDNTYTNKTWAEVSGISVTEIHVMEVEFLSNMRYSLLASKEQWQEWQEKLSKFWTYCDEASRAPLTHISPQPAPLLQTNLPSPPVSMQASPPSLPSYPSSSGSFTNAQHWSANPYAAPLSSPLAMPEYDQRLYSRKRSYDGEADEPVAKRAARPANVGPVPFTNVAAPLRHDAPRLPVPNLTISTSQPMSYNGVPTLAQNVPLLPPLSGRAMSTVYPSTPSSWTPHHPALTPTGPPSHNGYSTPTRRQSPHSVQELLSLGSSPISAHFPGQNPGHISPSVFLQQRSSPYKPVRHVNTLLYPPPSGAMHDYSANIDQIHYQPLGKRNDYRPGVVPDYASHPLSTYQHWPVLPQPNFHA</sequence>
<dbReference type="GO" id="GO:0019901">
    <property type="term" value="F:protein kinase binding"/>
    <property type="evidence" value="ECO:0007669"/>
    <property type="project" value="InterPro"/>
</dbReference>
<dbReference type="Proteomes" id="UP000235786">
    <property type="component" value="Unassembled WGS sequence"/>
</dbReference>
<accession>A0A2J6RL10</accession>
<dbReference type="PANTHER" id="PTHR15615:SF118">
    <property type="entry name" value="CYCLIN, HYPOTHETICAL (EUROFUNG)"/>
    <property type="match status" value="1"/>
</dbReference>
<dbReference type="GO" id="GO:0000307">
    <property type="term" value="C:cyclin-dependent protein kinase holoenzyme complex"/>
    <property type="evidence" value="ECO:0007669"/>
    <property type="project" value="TreeGrafter"/>
</dbReference>
<keyword evidence="3" id="KW-1185">Reference proteome</keyword>
<name>A0A2J6RL10_HYAVF</name>
<dbReference type="Pfam" id="PF08613">
    <property type="entry name" value="Cyclin"/>
    <property type="match status" value="1"/>
</dbReference>
<feature type="compositionally biased region" description="Low complexity" evidence="1">
    <location>
        <begin position="495"/>
        <end position="505"/>
    </location>
</feature>
<protein>
    <recommendedName>
        <fullName evidence="4">Cyclin-domain-containing protein</fullName>
    </recommendedName>
</protein>
<dbReference type="EMBL" id="KZ613947">
    <property type="protein sequence ID" value="PMD39177.1"/>
    <property type="molecule type" value="Genomic_DNA"/>
</dbReference>
<gene>
    <name evidence="2" type="ORF">L207DRAFT_54122</name>
</gene>
<feature type="compositionally biased region" description="Polar residues" evidence="1">
    <location>
        <begin position="516"/>
        <end position="529"/>
    </location>
</feature>
<evidence type="ECO:0000256" key="1">
    <source>
        <dbReference type="SAM" id="MobiDB-lite"/>
    </source>
</evidence>
<dbReference type="InterPro" id="IPR013922">
    <property type="entry name" value="Cyclin_PHO80-like"/>
</dbReference>
<evidence type="ECO:0000313" key="2">
    <source>
        <dbReference type="EMBL" id="PMD39177.1"/>
    </source>
</evidence>
<dbReference type="Gene3D" id="1.10.472.10">
    <property type="entry name" value="Cyclin-like"/>
    <property type="match status" value="1"/>
</dbReference>
<feature type="region of interest" description="Disordered" evidence="1">
    <location>
        <begin position="345"/>
        <end position="377"/>
    </location>
</feature>
<proteinExistence type="predicted"/>
<dbReference type="GO" id="GO:0016538">
    <property type="term" value="F:cyclin-dependent protein serine/threonine kinase regulator activity"/>
    <property type="evidence" value="ECO:0007669"/>
    <property type="project" value="TreeGrafter"/>
</dbReference>
<dbReference type="OrthoDB" id="244495at2759"/>
<evidence type="ECO:0000313" key="3">
    <source>
        <dbReference type="Proteomes" id="UP000235786"/>
    </source>
</evidence>
<organism evidence="2 3">
    <name type="scientific">Hyaloscypha variabilis (strain UAMH 11265 / GT02V1 / F)</name>
    <name type="common">Meliniomyces variabilis</name>
    <dbReference type="NCBI Taxonomy" id="1149755"/>
    <lineage>
        <taxon>Eukaryota</taxon>
        <taxon>Fungi</taxon>
        <taxon>Dikarya</taxon>
        <taxon>Ascomycota</taxon>
        <taxon>Pezizomycotina</taxon>
        <taxon>Leotiomycetes</taxon>
        <taxon>Helotiales</taxon>
        <taxon>Hyaloscyphaceae</taxon>
        <taxon>Hyaloscypha</taxon>
        <taxon>Hyaloscypha variabilis</taxon>
    </lineage>
</organism>
<dbReference type="STRING" id="1149755.A0A2J6RL10"/>
<dbReference type="GO" id="GO:0005634">
    <property type="term" value="C:nucleus"/>
    <property type="evidence" value="ECO:0007669"/>
    <property type="project" value="TreeGrafter"/>
</dbReference>
<reference evidence="2 3" key="1">
    <citation type="submission" date="2016-04" db="EMBL/GenBank/DDBJ databases">
        <title>A degradative enzymes factory behind the ericoid mycorrhizal symbiosis.</title>
        <authorList>
            <consortium name="DOE Joint Genome Institute"/>
            <person name="Martino E."/>
            <person name="Morin E."/>
            <person name="Grelet G."/>
            <person name="Kuo A."/>
            <person name="Kohler A."/>
            <person name="Daghino S."/>
            <person name="Barry K."/>
            <person name="Choi C."/>
            <person name="Cichocki N."/>
            <person name="Clum A."/>
            <person name="Copeland A."/>
            <person name="Hainaut M."/>
            <person name="Haridas S."/>
            <person name="Labutti K."/>
            <person name="Lindquist E."/>
            <person name="Lipzen A."/>
            <person name="Khouja H.-R."/>
            <person name="Murat C."/>
            <person name="Ohm R."/>
            <person name="Olson A."/>
            <person name="Spatafora J."/>
            <person name="Veneault-Fourrey C."/>
            <person name="Henrissat B."/>
            <person name="Grigoriev I."/>
            <person name="Martin F."/>
            <person name="Perotto S."/>
        </authorList>
    </citation>
    <scope>NUCLEOTIDE SEQUENCE [LARGE SCALE GENOMIC DNA]</scope>
    <source>
        <strain evidence="2 3">F</strain>
    </source>
</reference>
<feature type="region of interest" description="Disordered" evidence="1">
    <location>
        <begin position="495"/>
        <end position="531"/>
    </location>
</feature>
<dbReference type="InterPro" id="IPR036915">
    <property type="entry name" value="Cyclin-like_sf"/>
</dbReference>